<organism evidence="1 2">
    <name type="scientific">Panicum virgatum</name>
    <name type="common">Blackwell switchgrass</name>
    <dbReference type="NCBI Taxonomy" id="38727"/>
    <lineage>
        <taxon>Eukaryota</taxon>
        <taxon>Viridiplantae</taxon>
        <taxon>Streptophyta</taxon>
        <taxon>Embryophyta</taxon>
        <taxon>Tracheophyta</taxon>
        <taxon>Spermatophyta</taxon>
        <taxon>Magnoliopsida</taxon>
        <taxon>Liliopsida</taxon>
        <taxon>Poales</taxon>
        <taxon>Poaceae</taxon>
        <taxon>PACMAD clade</taxon>
        <taxon>Panicoideae</taxon>
        <taxon>Panicodae</taxon>
        <taxon>Paniceae</taxon>
        <taxon>Panicinae</taxon>
        <taxon>Panicum</taxon>
        <taxon>Panicum sect. Hiantes</taxon>
    </lineage>
</organism>
<protein>
    <submittedName>
        <fullName evidence="1">Uncharacterized protein</fullName>
    </submittedName>
</protein>
<name>A0A8T0PUY6_PANVG</name>
<dbReference type="EMBL" id="CM029051">
    <property type="protein sequence ID" value="KAG2564289.1"/>
    <property type="molecule type" value="Genomic_DNA"/>
</dbReference>
<keyword evidence="2" id="KW-1185">Reference proteome</keyword>
<dbReference type="AlphaFoldDB" id="A0A8T0PUY6"/>
<sequence>MRAPLHCWWTHRSNSNLDVWLVGCIRFFSLG</sequence>
<proteinExistence type="predicted"/>
<comment type="caution">
    <text evidence="1">The sequence shown here is derived from an EMBL/GenBank/DDBJ whole genome shotgun (WGS) entry which is preliminary data.</text>
</comment>
<evidence type="ECO:0000313" key="1">
    <source>
        <dbReference type="EMBL" id="KAG2564289.1"/>
    </source>
</evidence>
<evidence type="ECO:0000313" key="2">
    <source>
        <dbReference type="Proteomes" id="UP000823388"/>
    </source>
</evidence>
<reference evidence="1" key="1">
    <citation type="submission" date="2020-05" db="EMBL/GenBank/DDBJ databases">
        <title>WGS assembly of Panicum virgatum.</title>
        <authorList>
            <person name="Lovell J.T."/>
            <person name="Jenkins J."/>
            <person name="Shu S."/>
            <person name="Juenger T.E."/>
            <person name="Schmutz J."/>
        </authorList>
    </citation>
    <scope>NUCLEOTIDE SEQUENCE</scope>
    <source>
        <strain evidence="1">AP13</strain>
    </source>
</reference>
<accession>A0A8T0PUY6</accession>
<dbReference type="Proteomes" id="UP000823388">
    <property type="component" value="Chromosome 8K"/>
</dbReference>
<gene>
    <name evidence="1" type="ORF">PVAP13_8KG243800</name>
</gene>